<feature type="transmembrane region" description="Helical" evidence="1">
    <location>
        <begin position="347"/>
        <end position="370"/>
    </location>
</feature>
<feature type="transmembrane region" description="Helical" evidence="1">
    <location>
        <begin position="442"/>
        <end position="461"/>
    </location>
</feature>
<keyword evidence="1" id="KW-0472">Membrane</keyword>
<feature type="transmembrane region" description="Helical" evidence="1">
    <location>
        <begin position="81"/>
        <end position="102"/>
    </location>
</feature>
<feature type="transmembrane region" description="Helical" evidence="1">
    <location>
        <begin position="32"/>
        <end position="51"/>
    </location>
</feature>
<name>A0A7C4NNE3_9CREN</name>
<feature type="transmembrane region" description="Helical" evidence="1">
    <location>
        <begin position="57"/>
        <end position="74"/>
    </location>
</feature>
<feature type="transmembrane region" description="Helical" evidence="1">
    <location>
        <begin position="283"/>
        <end position="303"/>
    </location>
</feature>
<feature type="transmembrane region" description="Helical" evidence="1">
    <location>
        <begin position="414"/>
        <end position="433"/>
    </location>
</feature>
<comment type="caution">
    <text evidence="2">The sequence shown here is derived from an EMBL/GenBank/DDBJ whole genome shotgun (WGS) entry which is preliminary data.</text>
</comment>
<evidence type="ECO:0000256" key="1">
    <source>
        <dbReference type="SAM" id="Phobius"/>
    </source>
</evidence>
<feature type="transmembrane region" description="Helical" evidence="1">
    <location>
        <begin position="213"/>
        <end position="231"/>
    </location>
</feature>
<accession>A0A7C4NNE3</accession>
<gene>
    <name evidence="2" type="ORF">ENU08_08400</name>
</gene>
<feature type="transmembrane region" description="Helical" evidence="1">
    <location>
        <begin position="243"/>
        <end position="271"/>
    </location>
</feature>
<proteinExistence type="predicted"/>
<feature type="transmembrane region" description="Helical" evidence="1">
    <location>
        <begin position="167"/>
        <end position="185"/>
    </location>
</feature>
<keyword evidence="1" id="KW-0812">Transmembrane</keyword>
<sequence>MNKLWQLPHPINPLKSTIARTLTAGEPNMPEFVAVFLSLFLLIISLSSLAVSTDTAIQTYILIPVLFIISFLISKKVRNSATLVLLLVTSLILHLLSLYLLLPVGWHADQRAYFVNLIKTAGRIEALEKYSFEGLYYTRYPVPWLTASFISIVSAIDSRTSWLIKGLGVYLCFILFSMLVCFRLLKANSLKSTAWLAIIMITTIYSHRPFQDLIASSVGMLSLVMTFYLYMLRKRFTPILLSLAIPLFISHGLSIYFTTLYLLLLAISSIITSKPKEEVQRAVDFAIIIFVGTWLYQTGVGLIDLISREIPIRWGQILGALASPWFERPTTQSVIEQELRFVRWMDYIISFSAYSLPAIISMMGTLYFLYGFISTRNRSNTTLMLFSVACSLMFLVSGIFAWKGIENAISRYLYVYASPVSILINTSLLHFITMHRSSRRKIVISTMFLIIGVLVLTESFYTPYASILYLPDKEKFEQLYRSYYGPSMFNLNLANIYASEIALRALQKEVFACSLEACEEYCIIYTNGLVTLAHKTYARSMR</sequence>
<organism evidence="2">
    <name type="scientific">Ignisphaera aggregans</name>
    <dbReference type="NCBI Taxonomy" id="334771"/>
    <lineage>
        <taxon>Archaea</taxon>
        <taxon>Thermoproteota</taxon>
        <taxon>Thermoprotei</taxon>
        <taxon>Desulfurococcales</taxon>
        <taxon>Desulfurococcaceae</taxon>
        <taxon>Ignisphaera</taxon>
    </lineage>
</organism>
<dbReference type="AlphaFoldDB" id="A0A7C4NNE3"/>
<dbReference type="EMBL" id="DTBD01000081">
    <property type="protein sequence ID" value="HGQ65246.1"/>
    <property type="molecule type" value="Genomic_DNA"/>
</dbReference>
<feature type="transmembrane region" description="Helical" evidence="1">
    <location>
        <begin position="382"/>
        <end position="402"/>
    </location>
</feature>
<protein>
    <submittedName>
        <fullName evidence="2">Uncharacterized protein</fullName>
    </submittedName>
</protein>
<evidence type="ECO:0000313" key="2">
    <source>
        <dbReference type="EMBL" id="HGQ65246.1"/>
    </source>
</evidence>
<reference evidence="2" key="1">
    <citation type="journal article" date="2020" name="mSystems">
        <title>Genome- and Community-Level Interaction Insights into Carbon Utilization and Element Cycling Functions of Hydrothermarchaeota in Hydrothermal Sediment.</title>
        <authorList>
            <person name="Zhou Z."/>
            <person name="Liu Y."/>
            <person name="Xu W."/>
            <person name="Pan J."/>
            <person name="Luo Z.H."/>
            <person name="Li M."/>
        </authorList>
    </citation>
    <scope>NUCLEOTIDE SEQUENCE [LARGE SCALE GENOMIC DNA]</scope>
    <source>
        <strain evidence="2">SpSt-637</strain>
    </source>
</reference>
<keyword evidence="1" id="KW-1133">Transmembrane helix</keyword>